<evidence type="ECO:0000313" key="10">
    <source>
        <dbReference type="Proteomes" id="UP000298759"/>
    </source>
</evidence>
<feature type="binding site" evidence="8">
    <location>
        <position position="70"/>
    </location>
    <ligand>
        <name>Zn(2+)</name>
        <dbReference type="ChEBI" id="CHEBI:29105"/>
        <note>catalytic</note>
    </ligand>
</feature>
<proteinExistence type="inferred from homology"/>
<comment type="cofactor">
    <cofactor evidence="8">
        <name>Zn(2+)</name>
        <dbReference type="ChEBI" id="CHEBI:29105"/>
    </cofactor>
    <text evidence="8">Binds 1 zinc ion.</text>
</comment>
<comment type="similarity">
    <text evidence="1 8">Belongs to the endoribonuclease YbeY family.</text>
</comment>
<dbReference type="SUPFAM" id="SSF55486">
    <property type="entry name" value="Metalloproteases ('zincins'), catalytic domain"/>
    <property type="match status" value="1"/>
</dbReference>
<dbReference type="EMBL" id="CP034894">
    <property type="protein sequence ID" value="QCI17249.1"/>
    <property type="molecule type" value="Genomic_DNA"/>
</dbReference>
<dbReference type="InterPro" id="IPR023091">
    <property type="entry name" value="MetalPrtase_cat_dom_sf_prd"/>
</dbReference>
<accession>A0A4D6XP86</accession>
<reference evidence="9 10" key="2">
    <citation type="submission" date="2019-05" db="EMBL/GenBank/DDBJ databases">
        <title>Genome evolution of the obligate endosymbiont Buchnera aphidicola.</title>
        <authorList>
            <person name="Moran N.A."/>
        </authorList>
    </citation>
    <scope>NUCLEOTIDE SEQUENCE [LARGE SCALE GENOMIC DNA]</scope>
    <source>
        <strain evidence="9 10">Ahe</strain>
    </source>
</reference>
<dbReference type="Proteomes" id="UP000298759">
    <property type="component" value="Chromosome"/>
</dbReference>
<dbReference type="EC" id="3.1.-.-" evidence="8"/>
<keyword evidence="3 8" id="KW-0540">Nuclease</keyword>
<evidence type="ECO:0000256" key="6">
    <source>
        <dbReference type="ARBA" id="ARBA00022801"/>
    </source>
</evidence>
<evidence type="ECO:0000256" key="8">
    <source>
        <dbReference type="HAMAP-Rule" id="MF_00009"/>
    </source>
</evidence>
<dbReference type="NCBIfam" id="TIGR00043">
    <property type="entry name" value="rRNA maturation RNase YbeY"/>
    <property type="match status" value="1"/>
</dbReference>
<feature type="binding site" evidence="8">
    <location>
        <position position="80"/>
    </location>
    <ligand>
        <name>Zn(2+)</name>
        <dbReference type="ChEBI" id="CHEBI:29105"/>
        <note>catalytic</note>
    </ligand>
</feature>
<dbReference type="PROSITE" id="PS01306">
    <property type="entry name" value="UPF0054"/>
    <property type="match status" value="1"/>
</dbReference>
<sequence>MVDEIEIKNLNLKYRGKNYPTNILSFQLNFYIQKNIKLLGDLVVCKPIIEKESIKYNKTLESRWAHMIIHGTLHLLGYDHKNYKEQNIMENIENKIMLSLNYREPYFQTISNYL</sequence>
<dbReference type="Pfam" id="PF02130">
    <property type="entry name" value="YbeY"/>
    <property type="match status" value="1"/>
</dbReference>
<dbReference type="InterPro" id="IPR020549">
    <property type="entry name" value="YbeY_CS"/>
</dbReference>
<dbReference type="HAMAP" id="MF_00009">
    <property type="entry name" value="Endoribonucl_YbeY"/>
    <property type="match status" value="1"/>
</dbReference>
<organism evidence="9 10">
    <name type="scientific">Buchnera aphidicola</name>
    <name type="common">Aphis helianthi</name>
    <dbReference type="NCBI Taxonomy" id="2315802"/>
    <lineage>
        <taxon>Bacteria</taxon>
        <taxon>Pseudomonadati</taxon>
        <taxon>Pseudomonadota</taxon>
        <taxon>Gammaproteobacteria</taxon>
        <taxon>Enterobacterales</taxon>
        <taxon>Erwiniaceae</taxon>
        <taxon>Buchnera</taxon>
    </lineage>
</organism>
<dbReference type="PANTHER" id="PTHR46986:SF1">
    <property type="entry name" value="ENDORIBONUCLEASE YBEY, CHLOROPLASTIC"/>
    <property type="match status" value="1"/>
</dbReference>
<feature type="binding site" evidence="8">
    <location>
        <position position="74"/>
    </location>
    <ligand>
        <name>Zn(2+)</name>
        <dbReference type="ChEBI" id="CHEBI:29105"/>
        <note>catalytic</note>
    </ligand>
</feature>
<dbReference type="GO" id="GO:0004521">
    <property type="term" value="F:RNA endonuclease activity"/>
    <property type="evidence" value="ECO:0007669"/>
    <property type="project" value="UniProtKB-UniRule"/>
</dbReference>
<keyword evidence="7 8" id="KW-0862">Zinc</keyword>
<dbReference type="Gene3D" id="3.40.390.30">
    <property type="entry name" value="Metalloproteases ('zincins'), catalytic domain"/>
    <property type="match status" value="1"/>
</dbReference>
<evidence type="ECO:0000256" key="7">
    <source>
        <dbReference type="ARBA" id="ARBA00022833"/>
    </source>
</evidence>
<dbReference type="OrthoDB" id="9807740at2"/>
<reference evidence="9 10" key="1">
    <citation type="submission" date="2018-12" db="EMBL/GenBank/DDBJ databases">
        <authorList>
            <person name="Chong R.A."/>
        </authorList>
    </citation>
    <scope>NUCLEOTIDE SEQUENCE [LARGE SCALE GENOMIC DNA]</scope>
    <source>
        <strain evidence="9 10">Ahe</strain>
    </source>
</reference>
<dbReference type="AlphaFoldDB" id="A0A4D6XP86"/>
<gene>
    <name evidence="8 9" type="primary">ybeY</name>
    <name evidence="9" type="ORF">D9V62_02240</name>
</gene>
<name>A0A4D6XP86_9GAMM</name>
<keyword evidence="4 8" id="KW-0479">Metal-binding</keyword>
<keyword evidence="5 8" id="KW-0255">Endonuclease</keyword>
<evidence type="ECO:0000256" key="1">
    <source>
        <dbReference type="ARBA" id="ARBA00010875"/>
    </source>
</evidence>
<comment type="function">
    <text evidence="8">Single strand-specific metallo-endoribonuclease involved in late-stage 70S ribosome quality control and in maturation of the 3' terminus of the 16S rRNA.</text>
</comment>
<dbReference type="GO" id="GO:0006364">
    <property type="term" value="P:rRNA processing"/>
    <property type="evidence" value="ECO:0007669"/>
    <property type="project" value="UniProtKB-UniRule"/>
</dbReference>
<evidence type="ECO:0000256" key="2">
    <source>
        <dbReference type="ARBA" id="ARBA00022517"/>
    </source>
</evidence>
<protein>
    <recommendedName>
        <fullName evidence="8">Endoribonuclease YbeY</fullName>
        <ecNumber evidence="8">3.1.-.-</ecNumber>
    </recommendedName>
</protein>
<dbReference type="PANTHER" id="PTHR46986">
    <property type="entry name" value="ENDORIBONUCLEASE YBEY, CHLOROPLASTIC"/>
    <property type="match status" value="1"/>
</dbReference>
<keyword evidence="8" id="KW-0963">Cytoplasm</keyword>
<dbReference type="GO" id="GO:0005737">
    <property type="term" value="C:cytoplasm"/>
    <property type="evidence" value="ECO:0007669"/>
    <property type="project" value="UniProtKB-SubCell"/>
</dbReference>
<keyword evidence="8" id="KW-0698">rRNA processing</keyword>
<evidence type="ECO:0000256" key="3">
    <source>
        <dbReference type="ARBA" id="ARBA00022722"/>
    </source>
</evidence>
<dbReference type="GO" id="GO:0008270">
    <property type="term" value="F:zinc ion binding"/>
    <property type="evidence" value="ECO:0007669"/>
    <property type="project" value="UniProtKB-UniRule"/>
</dbReference>
<dbReference type="GO" id="GO:0004222">
    <property type="term" value="F:metalloendopeptidase activity"/>
    <property type="evidence" value="ECO:0007669"/>
    <property type="project" value="InterPro"/>
</dbReference>
<comment type="subcellular location">
    <subcellularLocation>
        <location evidence="8">Cytoplasm</location>
    </subcellularLocation>
</comment>
<evidence type="ECO:0000256" key="4">
    <source>
        <dbReference type="ARBA" id="ARBA00022723"/>
    </source>
</evidence>
<evidence type="ECO:0000256" key="5">
    <source>
        <dbReference type="ARBA" id="ARBA00022759"/>
    </source>
</evidence>
<dbReference type="InterPro" id="IPR002036">
    <property type="entry name" value="YbeY"/>
</dbReference>
<keyword evidence="2 8" id="KW-0690">Ribosome biogenesis</keyword>
<evidence type="ECO:0000313" key="9">
    <source>
        <dbReference type="EMBL" id="QCI17249.1"/>
    </source>
</evidence>
<keyword evidence="6 8" id="KW-0378">Hydrolase</keyword>